<feature type="region of interest" description="Disordered" evidence="6">
    <location>
        <begin position="1"/>
        <end position="24"/>
    </location>
</feature>
<dbReference type="EMBL" id="SDPO01000002">
    <property type="protein sequence ID" value="RXZ49043.1"/>
    <property type="molecule type" value="Genomic_DNA"/>
</dbReference>
<reference evidence="9 10" key="1">
    <citation type="submission" date="2019-01" db="EMBL/GenBank/DDBJ databases">
        <authorList>
            <person name="Li J."/>
        </authorList>
    </citation>
    <scope>NUCLEOTIDE SEQUENCE [LARGE SCALE GENOMIC DNA]</scope>
    <source>
        <strain evidence="9 10">CCUG 35506</strain>
    </source>
</reference>
<evidence type="ECO:0000256" key="5">
    <source>
        <dbReference type="ARBA" id="ARBA00023136"/>
    </source>
</evidence>
<comment type="caution">
    <text evidence="9">The sequence shown here is derived from an EMBL/GenBank/DDBJ whole genome shotgun (WGS) entry which is preliminary data.</text>
</comment>
<keyword evidence="4 7" id="KW-1133">Transmembrane helix</keyword>
<gene>
    <name evidence="9" type="ORF">ESP57_08795</name>
</gene>
<name>A0A4V1QSN8_9MICO</name>
<feature type="transmembrane region" description="Helical" evidence="7">
    <location>
        <begin position="293"/>
        <end position="312"/>
    </location>
</feature>
<keyword evidence="10" id="KW-1185">Reference proteome</keyword>
<feature type="transmembrane region" description="Helical" evidence="7">
    <location>
        <begin position="99"/>
        <end position="117"/>
    </location>
</feature>
<dbReference type="InterPro" id="IPR036259">
    <property type="entry name" value="MFS_trans_sf"/>
</dbReference>
<dbReference type="PANTHER" id="PTHR43124:SF3">
    <property type="entry name" value="CHLORAMPHENICOL EFFLUX PUMP RV0191"/>
    <property type="match status" value="1"/>
</dbReference>
<feature type="transmembrane region" description="Helical" evidence="7">
    <location>
        <begin position="229"/>
        <end position="251"/>
    </location>
</feature>
<feature type="transmembrane region" description="Helical" evidence="7">
    <location>
        <begin position="185"/>
        <end position="208"/>
    </location>
</feature>
<dbReference type="RefSeq" id="WP_129231266.1">
    <property type="nucleotide sequence ID" value="NZ_SDPO01000002.1"/>
</dbReference>
<dbReference type="InterPro" id="IPR050189">
    <property type="entry name" value="MFS_Efflux_Transporters"/>
</dbReference>
<comment type="subcellular location">
    <subcellularLocation>
        <location evidence="1">Cell membrane</location>
        <topology evidence="1">Multi-pass membrane protein</topology>
    </subcellularLocation>
</comment>
<keyword evidence="3 7" id="KW-0812">Transmembrane</keyword>
<dbReference type="PANTHER" id="PTHR43124">
    <property type="entry name" value="PURINE EFFLUX PUMP PBUE"/>
    <property type="match status" value="1"/>
</dbReference>
<evidence type="ECO:0000256" key="1">
    <source>
        <dbReference type="ARBA" id="ARBA00004651"/>
    </source>
</evidence>
<evidence type="ECO:0000256" key="4">
    <source>
        <dbReference type="ARBA" id="ARBA00022989"/>
    </source>
</evidence>
<accession>A0A4V1QSN8</accession>
<feature type="transmembrane region" description="Helical" evidence="7">
    <location>
        <begin position="381"/>
        <end position="400"/>
    </location>
</feature>
<feature type="transmembrane region" description="Helical" evidence="7">
    <location>
        <begin position="29"/>
        <end position="49"/>
    </location>
</feature>
<organism evidence="9 10">
    <name type="scientific">Agromyces fucosus</name>
    <dbReference type="NCBI Taxonomy" id="41985"/>
    <lineage>
        <taxon>Bacteria</taxon>
        <taxon>Bacillati</taxon>
        <taxon>Actinomycetota</taxon>
        <taxon>Actinomycetes</taxon>
        <taxon>Micrococcales</taxon>
        <taxon>Microbacteriaceae</taxon>
        <taxon>Agromyces</taxon>
    </lineage>
</organism>
<dbReference type="AlphaFoldDB" id="A0A4V1QSN8"/>
<dbReference type="OrthoDB" id="2810795at2"/>
<evidence type="ECO:0000256" key="6">
    <source>
        <dbReference type="SAM" id="MobiDB-lite"/>
    </source>
</evidence>
<evidence type="ECO:0000256" key="3">
    <source>
        <dbReference type="ARBA" id="ARBA00022692"/>
    </source>
</evidence>
<dbReference type="SUPFAM" id="SSF103473">
    <property type="entry name" value="MFS general substrate transporter"/>
    <property type="match status" value="1"/>
</dbReference>
<dbReference type="InterPro" id="IPR020846">
    <property type="entry name" value="MFS_dom"/>
</dbReference>
<evidence type="ECO:0000256" key="7">
    <source>
        <dbReference type="SAM" id="Phobius"/>
    </source>
</evidence>
<proteinExistence type="predicted"/>
<evidence type="ECO:0000259" key="8">
    <source>
        <dbReference type="PROSITE" id="PS50850"/>
    </source>
</evidence>
<dbReference type="GO" id="GO:0005886">
    <property type="term" value="C:plasma membrane"/>
    <property type="evidence" value="ECO:0007669"/>
    <property type="project" value="UniProtKB-SubCell"/>
</dbReference>
<dbReference type="Proteomes" id="UP000292935">
    <property type="component" value="Unassembled WGS sequence"/>
</dbReference>
<sequence length="412" mass="41484">MASPITDSLTLPKRAAAAGPSRRSGRTRLPLNGLLALAAVVFTGVVTEILPAGLLPQMSADLGASESQIGQLVAIYAVTTAITAIPLTALTRSVPRKPLLVALVLGFALVNGVTAIADSYALILIARVLGGMLAGLLWAMAAGYAMRTVEPEHSGRALSIAMVGTPLAFAFGLPIATMLGGAVGWRAAFGLIAIVGVGLAVWAVAALPSFPGERAGARPSLASVLRMPGLAAVLATTAFFILAHNIAYTYIAPLTVASGLDAHLDLALLVFGVLAVVGVIGAGALVDRRMRSMVIVAAVLLGAAMIAIGLWAAQPIVVFLALGVWGLAYGSAPTLLQAAPARIAGDAADVAQSMVVATWNGSIAAGAFVGGLALDALGVDWLPWLALALLAVAAAIAATVRTAFAPITPPVE</sequence>
<feature type="transmembrane region" description="Helical" evidence="7">
    <location>
        <begin position="266"/>
        <end position="286"/>
    </location>
</feature>
<dbReference type="Gene3D" id="1.20.1250.20">
    <property type="entry name" value="MFS general substrate transporter like domains"/>
    <property type="match status" value="1"/>
</dbReference>
<feature type="transmembrane region" description="Helical" evidence="7">
    <location>
        <begin position="318"/>
        <end position="338"/>
    </location>
</feature>
<dbReference type="CDD" id="cd17324">
    <property type="entry name" value="MFS_NepI_like"/>
    <property type="match status" value="1"/>
</dbReference>
<feature type="transmembrane region" description="Helical" evidence="7">
    <location>
        <begin position="350"/>
        <end position="369"/>
    </location>
</feature>
<evidence type="ECO:0000313" key="10">
    <source>
        <dbReference type="Proteomes" id="UP000292935"/>
    </source>
</evidence>
<feature type="domain" description="Major facilitator superfamily (MFS) profile" evidence="8">
    <location>
        <begin position="32"/>
        <end position="409"/>
    </location>
</feature>
<dbReference type="Pfam" id="PF07690">
    <property type="entry name" value="MFS_1"/>
    <property type="match status" value="1"/>
</dbReference>
<protein>
    <submittedName>
        <fullName evidence="9">MFS transporter</fullName>
    </submittedName>
</protein>
<feature type="transmembrane region" description="Helical" evidence="7">
    <location>
        <begin position="69"/>
        <end position="87"/>
    </location>
</feature>
<dbReference type="InterPro" id="IPR011701">
    <property type="entry name" value="MFS"/>
</dbReference>
<keyword evidence="2" id="KW-1003">Cell membrane</keyword>
<feature type="transmembrane region" description="Helical" evidence="7">
    <location>
        <begin position="157"/>
        <end position="179"/>
    </location>
</feature>
<feature type="transmembrane region" description="Helical" evidence="7">
    <location>
        <begin position="123"/>
        <end position="145"/>
    </location>
</feature>
<dbReference type="PROSITE" id="PS50850">
    <property type="entry name" value="MFS"/>
    <property type="match status" value="1"/>
</dbReference>
<keyword evidence="5 7" id="KW-0472">Membrane</keyword>
<evidence type="ECO:0000256" key="2">
    <source>
        <dbReference type="ARBA" id="ARBA00022475"/>
    </source>
</evidence>
<evidence type="ECO:0000313" key="9">
    <source>
        <dbReference type="EMBL" id="RXZ49043.1"/>
    </source>
</evidence>
<dbReference type="GO" id="GO:0022857">
    <property type="term" value="F:transmembrane transporter activity"/>
    <property type="evidence" value="ECO:0007669"/>
    <property type="project" value="InterPro"/>
</dbReference>